<dbReference type="AlphaFoldDB" id="A0A5R9EA61"/>
<comment type="caution">
    <text evidence="1">The sequence shown here is derived from an EMBL/GenBank/DDBJ whole genome shotgun (WGS) entry which is preliminary data.</text>
</comment>
<dbReference type="OrthoDB" id="3304698at2"/>
<dbReference type="EMBL" id="VAWE01000001">
    <property type="protein sequence ID" value="TLQ45749.1"/>
    <property type="molecule type" value="Genomic_DNA"/>
</dbReference>
<dbReference type="RefSeq" id="WP_138055077.1">
    <property type="nucleotide sequence ID" value="NZ_VAWE01000001.1"/>
</dbReference>
<protein>
    <submittedName>
        <fullName evidence="1">Uncharacterized protein</fullName>
    </submittedName>
</protein>
<accession>A0A5R9EA61</accession>
<dbReference type="Proteomes" id="UP000305921">
    <property type="component" value="Unassembled WGS sequence"/>
</dbReference>
<keyword evidence="2" id="KW-1185">Reference proteome</keyword>
<proteinExistence type="predicted"/>
<name>A0A5R9EA61_9ACTN</name>
<sequence>MTFPVDVLDVRTELLIGVVWTDITDDVYTRSPITIERGRKDEGTRTDPTKVSLQLNNRLGKYSPRNPLSPYYGLIGRNTPIRISVPGPESYLSLSGEAADLIATPDNAALDITGDIDIRVEATADWYVARSQSLIGKWSTTDGQRSYVLRVFNGSLIFNWTTAGTDASALFHMATIPGGLRRAAFRVTLDVNNGSGGRTSTLYWAESLDGPWTTLSTVTTAGTTSIFSSTTALQIAPGIPTTSPVRTPIRGRVHRAEIRSGIDGSAVANPDFRSLPEGTTSFADPAGRTWTLAGAAEITDREYRAHAEVSSWPARWDVSGEDVYVPIEAAGIQRRMGQGKKPLASTLRRRIPSGGPLAYWPLEEGKDATQAYSTLPGVAPLNLSGLDFEANDTLAGSSALPALRNPARIRGTIPRSTASGWQVEFVYKLDTMPGSQTEIMRVTVAGSTMRTAIVYASTAGIRIEARDTSGDVLAFFLFNNATALADFVGVWNRLALFVSDAGGGQTNLCANWRDITNSGGTWTAATIYTGVPGAAVGVAADWAAATEGMAIGHLAAFDVAGSGTSPGVTIYEGADDGFAGETALGRLDRLAREEPGALDLVWVDGDVTRSSELMGPQRPAPLMDLLEEVPASDGGILYEHRERLGLVYRDRSSLENQAVALALDYEAPGEVGPPLEPVEDDQRLRNDVTVKRDGGSEGRAVLEEGPMSVLPPEDGGVGPYEESVTLSLALDAQTQQIAGWRMALGTWDEARYPTVHVMLHAAPHLIPDALLMDLGDRLTIDNPPAWLPPDTIDQLVQGYTEVLDQYTWDLWFNCAPAGPWTVGVLEDDALGRLDTDGSELTVAVDSDDTSWSVLSNDCPRWITTADFASDFPFDVRAGGEVVTVSACASSVSDTFTRSVTDGWGSATSGQAWTNAGGTAANFDVTGSAGTHTMTSTNVSRRSSVPATSPDFDMVVDLTTNDLASGGSQFAGLMARAVDSDNLYMARLELTTAAAVILTIRKRVAAAEATVGSSFTTALTHVAGTYFRLRFQGFGSTLRARAWLASGTEPDYWQVVATDTDLAAAGTLGMRSILASTNTDTNPIVSYDNFAVLNPQTLTISQRSVNGISKSHALGTALALANPLRLAL</sequence>
<reference evidence="1 2" key="1">
    <citation type="submission" date="2019-05" db="EMBL/GenBank/DDBJ databases">
        <title>Streptomyces marianii sp. nov., a novel marine actinomycete from southern coast of India.</title>
        <authorList>
            <person name="Iniyan A.M."/>
            <person name="Wink J."/>
            <person name="Ramprasad E."/>
            <person name="Ramana C.V."/>
            <person name="Bunk B."/>
            <person name="Sproer C."/>
            <person name="Joseph F.-J.R.S."/>
            <person name="Vincent S.G.P."/>
        </authorList>
    </citation>
    <scope>NUCLEOTIDE SEQUENCE [LARGE SCALE GENOMIC DNA]</scope>
    <source>
        <strain evidence="1 2">ICN19</strain>
    </source>
</reference>
<gene>
    <name evidence="1" type="ORF">FEF34_24605</name>
</gene>
<organism evidence="1 2">
    <name type="scientific">Streptomyces marianii</name>
    <dbReference type="NCBI Taxonomy" id="1817406"/>
    <lineage>
        <taxon>Bacteria</taxon>
        <taxon>Bacillati</taxon>
        <taxon>Actinomycetota</taxon>
        <taxon>Actinomycetes</taxon>
        <taxon>Kitasatosporales</taxon>
        <taxon>Streptomycetaceae</taxon>
        <taxon>Streptomyces</taxon>
    </lineage>
</organism>
<evidence type="ECO:0000313" key="2">
    <source>
        <dbReference type="Proteomes" id="UP000305921"/>
    </source>
</evidence>
<evidence type="ECO:0000313" key="1">
    <source>
        <dbReference type="EMBL" id="TLQ45749.1"/>
    </source>
</evidence>